<reference evidence="4" key="1">
    <citation type="submission" date="2016-06" db="EMBL/GenBank/DDBJ databases">
        <authorList>
            <person name="Varghese N."/>
            <person name="Submissions Spin"/>
        </authorList>
    </citation>
    <scope>NUCLEOTIDE SEQUENCE [LARGE SCALE GENOMIC DNA]</scope>
    <source>
        <strain evidence="4">DSM 44100</strain>
    </source>
</reference>
<protein>
    <submittedName>
        <fullName evidence="3">Mannose or cellobiose epimerase, N-acyl-D-glucosamine 2-epimerase family</fullName>
    </submittedName>
</protein>
<dbReference type="Gene3D" id="1.50.10.10">
    <property type="match status" value="1"/>
</dbReference>
<keyword evidence="4" id="KW-1185">Reference proteome</keyword>
<evidence type="ECO:0000256" key="2">
    <source>
        <dbReference type="ARBA" id="ARBA00023235"/>
    </source>
</evidence>
<evidence type="ECO:0000313" key="4">
    <source>
        <dbReference type="Proteomes" id="UP000198797"/>
    </source>
</evidence>
<keyword evidence="2" id="KW-0413">Isomerase</keyword>
<comment type="similarity">
    <text evidence="1">Belongs to the N-acylglucosamine 2-epimerase family.</text>
</comment>
<dbReference type="SUPFAM" id="SSF48208">
    <property type="entry name" value="Six-hairpin glycosidases"/>
    <property type="match status" value="1"/>
</dbReference>
<dbReference type="Proteomes" id="UP000198797">
    <property type="component" value="Unassembled WGS sequence"/>
</dbReference>
<sequence length="437" mass="46600">MTAVPAVPRQLPAHHAWLDAECRRLIAFGARSALPDGGAAYLDTTGTPDPTHGVLTWITARTTHAYSLGVLLGVPGSAAVADAALKALTGRLRDAEHGGWFHALAPDGTPDRAAGKSCYNHAFVLLAASSAALAGRPGGATLLAEAADVYLTWFWDDDAGRPVDTWDAGFTRADDYRGLNATMHSVEALLAVADAVEVLDASDAPGVGGGASAWRDRAARAARFVVELATAHDGRLPEHFGPDWTPVLGFNRNQPDDPFKPYGATPGHGLEWSRLLLNVEATIGTDEALAAAAVRLFDRAVDDGWAADGAEGFVYTTDWDGTPLVRQRMHWVVAEAIAAAAALHRRTGERRFADSYAAWWDYAERHLLDRTGGSWWHELDPHNIPATTVWPGKPDVYHALQATLLPRLPLAPTLARALRAGLLVSSPEGTDGRGQPA</sequence>
<dbReference type="EMBL" id="FMCU01000029">
    <property type="protein sequence ID" value="SCF48854.1"/>
    <property type="molecule type" value="Genomic_DNA"/>
</dbReference>
<dbReference type="GO" id="GO:0005975">
    <property type="term" value="P:carbohydrate metabolic process"/>
    <property type="evidence" value="ECO:0007669"/>
    <property type="project" value="InterPro"/>
</dbReference>
<dbReference type="OrthoDB" id="9806359at2"/>
<proteinExistence type="inferred from homology"/>
<gene>
    <name evidence="3" type="ORF">GA0070216_12923</name>
</gene>
<organism evidence="3 4">
    <name type="scientific">Micromonospora matsumotoense</name>
    <dbReference type="NCBI Taxonomy" id="121616"/>
    <lineage>
        <taxon>Bacteria</taxon>
        <taxon>Bacillati</taxon>
        <taxon>Actinomycetota</taxon>
        <taxon>Actinomycetes</taxon>
        <taxon>Micromonosporales</taxon>
        <taxon>Micromonosporaceae</taxon>
        <taxon>Micromonospora</taxon>
    </lineage>
</organism>
<dbReference type="STRING" id="121616.GA0070216_12923"/>
<dbReference type="Pfam" id="PF07221">
    <property type="entry name" value="GlcNAc_2-epim"/>
    <property type="match status" value="1"/>
</dbReference>
<evidence type="ECO:0000313" key="3">
    <source>
        <dbReference type="EMBL" id="SCF48854.1"/>
    </source>
</evidence>
<accession>A0A1C5AUZ8</accession>
<dbReference type="PANTHER" id="PTHR15108">
    <property type="entry name" value="N-ACYLGLUCOSAMINE-2-EPIMERASE"/>
    <property type="match status" value="1"/>
</dbReference>
<evidence type="ECO:0000256" key="1">
    <source>
        <dbReference type="ARBA" id="ARBA00008558"/>
    </source>
</evidence>
<dbReference type="AlphaFoldDB" id="A0A1C5AUZ8"/>
<dbReference type="InterPro" id="IPR010819">
    <property type="entry name" value="AGE/CE"/>
</dbReference>
<dbReference type="RefSeq" id="WP_091253836.1">
    <property type="nucleotide sequence ID" value="NZ_FMCU01000029.1"/>
</dbReference>
<dbReference type="GO" id="GO:0016853">
    <property type="term" value="F:isomerase activity"/>
    <property type="evidence" value="ECO:0007669"/>
    <property type="project" value="UniProtKB-KW"/>
</dbReference>
<name>A0A1C5AUZ8_9ACTN</name>
<dbReference type="InterPro" id="IPR008928">
    <property type="entry name" value="6-hairpin_glycosidase_sf"/>
</dbReference>
<dbReference type="InterPro" id="IPR012341">
    <property type="entry name" value="6hp_glycosidase-like_sf"/>
</dbReference>